<protein>
    <recommendedName>
        <fullName evidence="5 7">Proteasome subunit alpha</fullName>
    </recommendedName>
    <alternativeName>
        <fullName evidence="5">20S proteasome alpha subunit</fullName>
    </alternativeName>
    <alternativeName>
        <fullName evidence="5">Proteasome core protein PsmA</fullName>
    </alternativeName>
</protein>
<dbReference type="HAMAP" id="MF_00289_A">
    <property type="entry name" value="Proteasome_A_A"/>
    <property type="match status" value="1"/>
</dbReference>
<evidence type="ECO:0000256" key="4">
    <source>
        <dbReference type="ARBA" id="ARBA00062996"/>
    </source>
</evidence>
<feature type="domain" description="Proteasome alpha-type subunits" evidence="8">
    <location>
        <begin position="9"/>
        <end position="31"/>
    </location>
</feature>
<dbReference type="Pfam" id="PF10584">
    <property type="entry name" value="Proteasome_A_N"/>
    <property type="match status" value="1"/>
</dbReference>
<accession>A0A7Z7AZQ4</accession>
<evidence type="ECO:0000256" key="7">
    <source>
        <dbReference type="RuleBase" id="RU000552"/>
    </source>
</evidence>
<dbReference type="InterPro" id="IPR019982">
    <property type="entry name" value="Proteasome_asu_arc"/>
</dbReference>
<dbReference type="AlphaFoldDB" id="A0A7Z7AZQ4"/>
<dbReference type="RefSeq" id="WP_091709809.1">
    <property type="nucleotide sequence ID" value="NZ_FNCA01000004.1"/>
</dbReference>
<dbReference type="GO" id="GO:0005737">
    <property type="term" value="C:cytoplasm"/>
    <property type="evidence" value="ECO:0007669"/>
    <property type="project" value="UniProtKB-SubCell"/>
</dbReference>
<comment type="activity regulation">
    <text evidence="5">The formation of the proteasomal ATPase PAN-20S proteasome complex, via the docking of the C-termini of PAN into the intersubunit pockets in the alpha-rings, triggers opening of the gate for substrate entry. Interconversion between the open-gate and close-gate conformations leads to a dynamic regulation of the 20S proteasome proteolysis activity.</text>
</comment>
<evidence type="ECO:0000256" key="3">
    <source>
        <dbReference type="ARBA" id="ARBA00022942"/>
    </source>
</evidence>
<organism evidence="9 10">
    <name type="scientific">Methanolobus vulcani</name>
    <dbReference type="NCBI Taxonomy" id="38026"/>
    <lineage>
        <taxon>Archaea</taxon>
        <taxon>Methanobacteriati</taxon>
        <taxon>Methanobacteriota</taxon>
        <taxon>Stenosarchaea group</taxon>
        <taxon>Methanomicrobia</taxon>
        <taxon>Methanosarcinales</taxon>
        <taxon>Methanosarcinaceae</taxon>
        <taxon>Methanolobus</taxon>
    </lineage>
</organism>
<dbReference type="NCBIfam" id="NF003075">
    <property type="entry name" value="PRK03996.1"/>
    <property type="match status" value="1"/>
</dbReference>
<dbReference type="Gene3D" id="3.60.20.10">
    <property type="entry name" value="Glutamine Phosphoribosylpyrophosphate, subunit 1, domain 1"/>
    <property type="match status" value="1"/>
</dbReference>
<comment type="subcellular location">
    <subcellularLocation>
        <location evidence="1 5 7">Cytoplasm</location>
    </subcellularLocation>
</comment>
<dbReference type="PROSITE" id="PS00388">
    <property type="entry name" value="PROTEASOME_ALPHA_1"/>
    <property type="match status" value="1"/>
</dbReference>
<dbReference type="Pfam" id="PF00227">
    <property type="entry name" value="Proteasome"/>
    <property type="match status" value="1"/>
</dbReference>
<comment type="subunit">
    <text evidence="5 7">The 20S proteasome core is composed of 14 alpha and 14 beta subunits that assemble into four stacked heptameric rings, resulting in a barrel-shaped structure. The two inner rings, each composed of seven catalytic beta subunits, are sandwiched by two outer rings, each composed of seven alpha subunits. The catalytic chamber with the active sites is on the inside of the barrel. Has a gated structure, the ends of the cylinder being occluded by the N-termini of the alpha-subunits. Is capped at one or both ends by the proteasome regulatory ATPase, PAN.</text>
</comment>
<dbReference type="PANTHER" id="PTHR11599">
    <property type="entry name" value="PROTEASOME SUBUNIT ALPHA/BETA"/>
    <property type="match status" value="1"/>
</dbReference>
<dbReference type="EMBL" id="FNCA01000004">
    <property type="protein sequence ID" value="SDF82933.1"/>
    <property type="molecule type" value="Genomic_DNA"/>
</dbReference>
<dbReference type="PROSITE" id="PS51475">
    <property type="entry name" value="PROTEASOME_ALPHA_2"/>
    <property type="match status" value="1"/>
</dbReference>
<evidence type="ECO:0000313" key="9">
    <source>
        <dbReference type="EMBL" id="SDF82933.1"/>
    </source>
</evidence>
<dbReference type="InterPro" id="IPR029055">
    <property type="entry name" value="Ntn_hydrolases_N"/>
</dbReference>
<dbReference type="GO" id="GO:0004298">
    <property type="term" value="F:threonine-type endopeptidase activity"/>
    <property type="evidence" value="ECO:0007669"/>
    <property type="project" value="InterPro"/>
</dbReference>
<dbReference type="CDD" id="cd03756">
    <property type="entry name" value="proteasome_alpha_archeal"/>
    <property type="match status" value="1"/>
</dbReference>
<gene>
    <name evidence="5" type="primary">psmA</name>
    <name evidence="9" type="ORF">SAMN04488589_1453</name>
</gene>
<dbReference type="OrthoDB" id="9421at2157"/>
<dbReference type="Proteomes" id="UP000199259">
    <property type="component" value="Unassembled WGS sequence"/>
</dbReference>
<reference evidence="9 10" key="1">
    <citation type="submission" date="2016-10" db="EMBL/GenBank/DDBJ databases">
        <authorList>
            <person name="Varghese N."/>
            <person name="Submissions S."/>
        </authorList>
    </citation>
    <scope>NUCLEOTIDE SEQUENCE [LARGE SCALE GENOMIC DNA]</scope>
    <source>
        <strain evidence="9 10">PL 12/M</strain>
    </source>
</reference>
<dbReference type="NCBIfam" id="TIGR03633">
    <property type="entry name" value="arc_protsome_A"/>
    <property type="match status" value="1"/>
</dbReference>
<comment type="similarity">
    <text evidence="5 6 7">Belongs to the peptidase T1A family.</text>
</comment>
<dbReference type="GO" id="GO:0010498">
    <property type="term" value="P:proteasomal protein catabolic process"/>
    <property type="evidence" value="ECO:0007669"/>
    <property type="project" value="UniProtKB-UniRule"/>
</dbReference>
<comment type="caution">
    <text evidence="9">The sequence shown here is derived from an EMBL/GenBank/DDBJ whole genome shotgun (WGS) entry which is preliminary data.</text>
</comment>
<sequence>MQMTPQMGYDRAITVFSPDGRLFQVEYAREAVKRGTTAAGVKAKNGVVLLVDKRITSRLIEAESIEKIFQIDDHIGVATSGLVADARALVDRARVEAQINMVSYDEPIGVEVIAKKICDHKQTYTQYGGVRPYGTALLIAGVDDSRPRLFESDPSGALLEYKATAIGAGRNAFMEIFEADYQEDMDIDAAIMLGMKALYKSTEGKVDAATLELGVVTLDDRQFRKLSEEEVAGFVSRVRDELKDEVKEENENSESEESEE</sequence>
<comment type="subunit">
    <text evidence="4">The 20S proteasome core is composed of 14 alpha and 14 beta subunits that assemble into four stacked heptameric rings, resulting in a barrel-shaped structure. The two inner rings, each composed of seven catalytic beta subunits, are sandwiched by two outer rings, each composed of seven alpha subunits. H.volcanii produces at least 2 types of 20S proteasomes: an alpha1-beta proteasome and a proteasome containing all three subunits (alpha1, alpha2, and beta) that appears to be asymmetrical with homo-oligomeric alpha1 and alpha2 rings positioned on separate ends. The catalytic chamber with the active sites is on the inside of the barrel. Has probably a gated structure, the ends of the cylinder being occluded by the N-termini of the alpha-subunits. Is likely capped at one or both ends by the proteasome regulatory ATPase, PAN.</text>
</comment>
<dbReference type="GO" id="GO:0019773">
    <property type="term" value="C:proteasome core complex, alpha-subunit complex"/>
    <property type="evidence" value="ECO:0007669"/>
    <property type="project" value="UniProtKB-UniRule"/>
</dbReference>
<evidence type="ECO:0000313" key="10">
    <source>
        <dbReference type="Proteomes" id="UP000199259"/>
    </source>
</evidence>
<evidence type="ECO:0000256" key="2">
    <source>
        <dbReference type="ARBA" id="ARBA00022490"/>
    </source>
</evidence>
<keyword evidence="2 5" id="KW-0963">Cytoplasm</keyword>
<evidence type="ECO:0000256" key="1">
    <source>
        <dbReference type="ARBA" id="ARBA00004496"/>
    </source>
</evidence>
<dbReference type="InterPro" id="IPR050115">
    <property type="entry name" value="Proteasome_alpha"/>
</dbReference>
<dbReference type="InterPro" id="IPR000426">
    <property type="entry name" value="Proteasome_asu_N"/>
</dbReference>
<evidence type="ECO:0000256" key="5">
    <source>
        <dbReference type="HAMAP-Rule" id="MF_00289"/>
    </source>
</evidence>
<dbReference type="SMART" id="SM00948">
    <property type="entry name" value="Proteasome_A_N"/>
    <property type="match status" value="1"/>
</dbReference>
<evidence type="ECO:0000256" key="6">
    <source>
        <dbReference type="PROSITE-ProRule" id="PRU00808"/>
    </source>
</evidence>
<dbReference type="InterPro" id="IPR001353">
    <property type="entry name" value="Proteasome_sua/b"/>
</dbReference>
<dbReference type="FunFam" id="3.60.20.10:FF:000004">
    <property type="entry name" value="Proteasome subunit alpha type-4"/>
    <property type="match status" value="1"/>
</dbReference>
<keyword evidence="10" id="KW-1185">Reference proteome</keyword>
<evidence type="ECO:0000259" key="8">
    <source>
        <dbReference type="PROSITE" id="PS00388"/>
    </source>
</evidence>
<proteinExistence type="inferred from homology"/>
<comment type="function">
    <text evidence="5 7">Component of the proteasome core, a large protease complex with broad specificity involved in protein degradation.</text>
</comment>
<name>A0A7Z7AZQ4_9EURY</name>
<dbReference type="SUPFAM" id="SSF56235">
    <property type="entry name" value="N-terminal nucleophile aminohydrolases (Ntn hydrolases)"/>
    <property type="match status" value="1"/>
</dbReference>
<dbReference type="InterPro" id="IPR023332">
    <property type="entry name" value="Proteasome_alpha-type"/>
</dbReference>
<dbReference type="GO" id="GO:0006511">
    <property type="term" value="P:ubiquitin-dependent protein catabolic process"/>
    <property type="evidence" value="ECO:0007669"/>
    <property type="project" value="InterPro"/>
</dbReference>
<keyword evidence="3 5" id="KW-0647">Proteasome</keyword>